<dbReference type="Proteomes" id="UP000698924">
    <property type="component" value="Unassembled WGS sequence"/>
</dbReference>
<sequence length="150" mass="17547">MNISKETIKKIEDLGYYVWGRTGLRCTDDGLSYKDAEYLVVVINDDIREFKTPKVKEVTLEWVLDRLNKESAYKNLREYLVKVFGYSIGIYPASYGVGIDNMFGRYKTDAEKVSEKLKELGLKFRNEFSDAAWIYRFVISRDKDNMIILP</sequence>
<dbReference type="EMBL" id="JACJMO010000002">
    <property type="protein sequence ID" value="MBM6856533.1"/>
    <property type="molecule type" value="Genomic_DNA"/>
</dbReference>
<gene>
    <name evidence="1" type="ORF">H6D15_02755</name>
</gene>
<comment type="caution">
    <text evidence="1">The sequence shown here is derived from an EMBL/GenBank/DDBJ whole genome shotgun (WGS) entry which is preliminary data.</text>
</comment>
<keyword evidence="2" id="KW-1185">Reference proteome</keyword>
<protein>
    <submittedName>
        <fullName evidence="1">Uncharacterized protein</fullName>
    </submittedName>
</protein>
<dbReference type="AlphaFoldDB" id="A0AA41D6F6"/>
<organism evidence="1 2">
    <name type="scientific">Caecibacteroides pullorum</name>
    <dbReference type="NCBI Taxonomy" id="2725562"/>
    <lineage>
        <taxon>Bacteria</taxon>
        <taxon>Pseudomonadati</taxon>
        <taxon>Bacteroidota</taxon>
        <taxon>Bacteroidia</taxon>
        <taxon>Bacteroidales</taxon>
        <taxon>Bacteroidaceae</taxon>
        <taxon>Caecibacteroides</taxon>
    </lineage>
</organism>
<evidence type="ECO:0000313" key="2">
    <source>
        <dbReference type="Proteomes" id="UP000698924"/>
    </source>
</evidence>
<evidence type="ECO:0000313" key="1">
    <source>
        <dbReference type="EMBL" id="MBM6856533.1"/>
    </source>
</evidence>
<reference evidence="1 2" key="1">
    <citation type="journal article" date="2021" name="Sci. Rep.">
        <title>The distribution of antibiotic resistance genes in chicken gut microbiota commensals.</title>
        <authorList>
            <person name="Juricova H."/>
            <person name="Matiasovicova J."/>
            <person name="Kubasova T."/>
            <person name="Cejkova D."/>
            <person name="Rychlik I."/>
        </authorList>
    </citation>
    <scope>NUCLEOTIDE SEQUENCE [LARGE SCALE GENOMIC DNA]</scope>
    <source>
        <strain evidence="1 2">An421</strain>
    </source>
</reference>
<proteinExistence type="predicted"/>
<name>A0AA41D6F6_9BACT</name>
<accession>A0AA41D6F6</accession>
<dbReference type="RefSeq" id="WP_204971019.1">
    <property type="nucleotide sequence ID" value="NZ_JAAZTS010000002.1"/>
</dbReference>